<comment type="caution">
    <text evidence="2">The sequence shown here is derived from an EMBL/GenBank/DDBJ whole genome shotgun (WGS) entry which is preliminary data.</text>
</comment>
<reference evidence="2 3" key="1">
    <citation type="journal article" date="2017" name="Curr. Biol.">
        <title>Genome architecture and evolution of a unichromosomal asexual nematode.</title>
        <authorList>
            <person name="Fradin H."/>
            <person name="Zegar C."/>
            <person name="Gutwein M."/>
            <person name="Lucas J."/>
            <person name="Kovtun M."/>
            <person name="Corcoran D."/>
            <person name="Baugh L.R."/>
            <person name="Kiontke K."/>
            <person name="Gunsalus K."/>
            <person name="Fitch D.H."/>
            <person name="Piano F."/>
        </authorList>
    </citation>
    <scope>NUCLEOTIDE SEQUENCE [LARGE SCALE GENOMIC DNA]</scope>
    <source>
        <strain evidence="2">PF1309</strain>
    </source>
</reference>
<name>A0A2A2JY33_9BILA</name>
<dbReference type="EMBL" id="LIAE01010087">
    <property type="protein sequence ID" value="PAV66564.1"/>
    <property type="molecule type" value="Genomic_DNA"/>
</dbReference>
<organism evidence="2 3">
    <name type="scientific">Diploscapter pachys</name>
    <dbReference type="NCBI Taxonomy" id="2018661"/>
    <lineage>
        <taxon>Eukaryota</taxon>
        <taxon>Metazoa</taxon>
        <taxon>Ecdysozoa</taxon>
        <taxon>Nematoda</taxon>
        <taxon>Chromadorea</taxon>
        <taxon>Rhabditida</taxon>
        <taxon>Rhabditina</taxon>
        <taxon>Rhabditomorpha</taxon>
        <taxon>Rhabditoidea</taxon>
        <taxon>Rhabditidae</taxon>
        <taxon>Diploscapter</taxon>
    </lineage>
</organism>
<keyword evidence="3" id="KW-1185">Reference proteome</keyword>
<accession>A0A2A2JY33</accession>
<gene>
    <name evidence="2" type="ORF">WR25_01165</name>
</gene>
<proteinExistence type="predicted"/>
<evidence type="ECO:0000256" key="1">
    <source>
        <dbReference type="SAM" id="MobiDB-lite"/>
    </source>
</evidence>
<dbReference type="Proteomes" id="UP000218231">
    <property type="component" value="Unassembled WGS sequence"/>
</dbReference>
<dbReference type="AlphaFoldDB" id="A0A2A2JY33"/>
<sequence>MVLVDPVGQVDAIHPAREQVDRRGAERHELGGAHAAFQRGVDTVEQHQQLQLLAVAALDRALQPGEVDEQIALGQGEILLQQAIALEGLRHHRQRCFAVIEATGQQGVLDRDAFDPVGARLAHEHRAGAAQQLFVQAERGFVGTVEVQRQVRQRQAGERNLGAAAQGQAQSGAGFRFAGGQAPEHSPGVAEVLGPGNLQRPQGDVLGAAKFAGRLRIAPKIGAQDAVTG</sequence>
<feature type="region of interest" description="Disordered" evidence="1">
    <location>
        <begin position="174"/>
        <end position="196"/>
    </location>
</feature>
<evidence type="ECO:0000313" key="3">
    <source>
        <dbReference type="Proteomes" id="UP000218231"/>
    </source>
</evidence>
<evidence type="ECO:0000313" key="2">
    <source>
        <dbReference type="EMBL" id="PAV66564.1"/>
    </source>
</evidence>
<protein>
    <submittedName>
        <fullName evidence="2">Uncharacterized protein</fullName>
    </submittedName>
</protein>